<feature type="domain" description="Ig-like" evidence="4">
    <location>
        <begin position="79"/>
        <end position="168"/>
    </location>
</feature>
<sequence length="402" mass="42654">MPAQVRGSRLYIFQASPADAGQYVCRASNGMEASLTVTVTRTQGANFAYREWGHQAGLGCREQDGATSKNRSDRAPSYPSAAGSTQPIRIEPSSSHVAEGQTLDLKCIVPGQAHAQITWHKRGGSLPVRHQMHDSLLRLYQVSPADSGEYVCRVMGSSVPLEASVLVTIEPAGSVPALGVTPTVRIESSSSHVAEGQTLDLNCLVAGQAHGQITWHKRGGSLPAQHQVHGSRLRLLQVTPADSGEYVCRVVSSSGTQEASVLVTIQQRLSGSRSQGVVYPVRIESSSASLASGHTLDLNCLVASQAPHTITWYKRGGSLPSRHQVQGQRVGRAKEGRTSPDGKSGRTLSTSLCHMVSLTLKILDGMRQLPHSGNSQAVRAPAEYCVSTVEGLSRVSGGVTEG</sequence>
<proteinExistence type="predicted"/>
<dbReference type="SMART" id="SM00408">
    <property type="entry name" value="IGc2"/>
    <property type="match status" value="2"/>
</dbReference>
<feature type="compositionally biased region" description="Polar residues" evidence="3">
    <location>
        <begin position="82"/>
        <end position="95"/>
    </location>
</feature>
<feature type="domain" description="Ig-like" evidence="4">
    <location>
        <begin position="280"/>
        <end position="324"/>
    </location>
</feature>
<keyword evidence="2" id="KW-1015">Disulfide bond</keyword>
<evidence type="ECO:0000256" key="3">
    <source>
        <dbReference type="SAM" id="MobiDB-lite"/>
    </source>
</evidence>
<dbReference type="SMART" id="SM00409">
    <property type="entry name" value="IG"/>
    <property type="match status" value="2"/>
</dbReference>
<reference evidence="5 6" key="1">
    <citation type="submission" date="2023-05" db="EMBL/GenBank/DDBJ databases">
        <title>B98-5 Cell Line De Novo Hybrid Assembly: An Optical Mapping Approach.</title>
        <authorList>
            <person name="Kananen K."/>
            <person name="Auerbach J.A."/>
            <person name="Kautto E."/>
            <person name="Blachly J.S."/>
        </authorList>
    </citation>
    <scope>NUCLEOTIDE SEQUENCE [LARGE SCALE GENOMIC DNA]</scope>
    <source>
        <strain evidence="5">B95-8</strain>
        <tissue evidence="5">Cell line</tissue>
    </source>
</reference>
<dbReference type="Gene3D" id="2.60.40.10">
    <property type="entry name" value="Immunoglobulins"/>
    <property type="match status" value="4"/>
</dbReference>
<dbReference type="PANTHER" id="PTHR44170">
    <property type="entry name" value="PROTEIN SIDEKICK"/>
    <property type="match status" value="1"/>
</dbReference>
<feature type="region of interest" description="Disordered" evidence="3">
    <location>
        <begin position="60"/>
        <end position="95"/>
    </location>
</feature>
<evidence type="ECO:0000256" key="1">
    <source>
        <dbReference type="ARBA" id="ARBA00022737"/>
    </source>
</evidence>
<evidence type="ECO:0000259" key="4">
    <source>
        <dbReference type="PROSITE" id="PS50835"/>
    </source>
</evidence>
<dbReference type="InterPro" id="IPR013783">
    <property type="entry name" value="Ig-like_fold"/>
</dbReference>
<dbReference type="PANTHER" id="PTHR44170:SF46">
    <property type="entry name" value="PROTEIN SIDEKICK"/>
    <property type="match status" value="1"/>
</dbReference>
<dbReference type="InterPro" id="IPR003599">
    <property type="entry name" value="Ig_sub"/>
</dbReference>
<dbReference type="InterPro" id="IPR003598">
    <property type="entry name" value="Ig_sub2"/>
</dbReference>
<dbReference type="InterPro" id="IPR013098">
    <property type="entry name" value="Ig_I-set"/>
</dbReference>
<dbReference type="EMBL" id="JASSZA010000007">
    <property type="protein sequence ID" value="KAK2106119.1"/>
    <property type="molecule type" value="Genomic_DNA"/>
</dbReference>
<dbReference type="InterPro" id="IPR036179">
    <property type="entry name" value="Ig-like_dom_sf"/>
</dbReference>
<name>A0ABQ9VB19_SAGOE</name>
<protein>
    <submittedName>
        <fullName evidence="5">Basement membrane-specific heparan sulfate proteoglycan core protein</fullName>
    </submittedName>
</protein>
<feature type="compositionally biased region" description="Basic and acidic residues" evidence="3">
    <location>
        <begin position="332"/>
        <end position="344"/>
    </location>
</feature>
<comment type="caution">
    <text evidence="5">The sequence shown here is derived from an EMBL/GenBank/DDBJ whole genome shotgun (WGS) entry which is preliminary data.</text>
</comment>
<gene>
    <name evidence="5" type="primary">HSPG2_5</name>
    <name evidence="5" type="ORF">P7K49_015633</name>
</gene>
<dbReference type="InterPro" id="IPR007110">
    <property type="entry name" value="Ig-like_dom"/>
</dbReference>
<accession>A0ABQ9VB19</accession>
<dbReference type="PROSITE" id="PS50835">
    <property type="entry name" value="IG_LIKE"/>
    <property type="match status" value="4"/>
</dbReference>
<keyword evidence="6" id="KW-1185">Reference proteome</keyword>
<keyword evidence="1" id="KW-0677">Repeat</keyword>
<feature type="region of interest" description="Disordered" evidence="3">
    <location>
        <begin position="317"/>
        <end position="348"/>
    </location>
</feature>
<evidence type="ECO:0000313" key="5">
    <source>
        <dbReference type="EMBL" id="KAK2106119.1"/>
    </source>
</evidence>
<dbReference type="CDD" id="cd00096">
    <property type="entry name" value="Ig"/>
    <property type="match status" value="1"/>
</dbReference>
<dbReference type="SUPFAM" id="SSF48726">
    <property type="entry name" value="Immunoglobulin"/>
    <property type="match status" value="4"/>
</dbReference>
<dbReference type="Pfam" id="PF13927">
    <property type="entry name" value="Ig_3"/>
    <property type="match status" value="1"/>
</dbReference>
<dbReference type="Pfam" id="PF07679">
    <property type="entry name" value="I-set"/>
    <property type="match status" value="1"/>
</dbReference>
<feature type="domain" description="Ig-like" evidence="4">
    <location>
        <begin position="1"/>
        <end position="38"/>
    </location>
</feature>
<dbReference type="Proteomes" id="UP001266305">
    <property type="component" value="Unassembled WGS sequence"/>
</dbReference>
<organism evidence="5 6">
    <name type="scientific">Saguinus oedipus</name>
    <name type="common">Cotton-top tamarin</name>
    <name type="synonym">Oedipomidas oedipus</name>
    <dbReference type="NCBI Taxonomy" id="9490"/>
    <lineage>
        <taxon>Eukaryota</taxon>
        <taxon>Metazoa</taxon>
        <taxon>Chordata</taxon>
        <taxon>Craniata</taxon>
        <taxon>Vertebrata</taxon>
        <taxon>Euteleostomi</taxon>
        <taxon>Mammalia</taxon>
        <taxon>Eutheria</taxon>
        <taxon>Euarchontoglires</taxon>
        <taxon>Primates</taxon>
        <taxon>Haplorrhini</taxon>
        <taxon>Platyrrhini</taxon>
        <taxon>Cebidae</taxon>
        <taxon>Callitrichinae</taxon>
        <taxon>Saguinus</taxon>
    </lineage>
</organism>
<evidence type="ECO:0000256" key="2">
    <source>
        <dbReference type="ARBA" id="ARBA00023157"/>
    </source>
</evidence>
<evidence type="ECO:0000313" key="6">
    <source>
        <dbReference type="Proteomes" id="UP001266305"/>
    </source>
</evidence>
<feature type="domain" description="Ig-like" evidence="4">
    <location>
        <begin position="182"/>
        <end position="264"/>
    </location>
</feature>